<sequence>MYIWDKNVLLHEIKKEGKQEDEITTWVFQGFTPVAKIQGDKSYSIISDHIGTPLQAIDTQGNKVWERTLDIYGKVRKETEENTNFVPMLYQGQYLDTETELVYNYKRYYSQETGAYISQDPIGLAGGNPTLYGYVFDSNIEIDPFGLGCVENKNIKKLHNGESVNVKSFKEANALLKKAFPNAKKSRGASPNSMKLSEKDKTFKLDKNRTPVYKKDYLKDENGIIYGHSQLPDNHIHKTNPHINILTSEGNKVSINILK</sequence>
<keyword evidence="1" id="KW-0677">Repeat</keyword>
<reference evidence="3 4" key="1">
    <citation type="submission" date="2020-09" db="EMBL/GenBank/DDBJ databases">
        <title>Characterization of Treponema spp. from bovine digital dermatitis in Korea.</title>
        <authorList>
            <person name="Espiritu H.M."/>
            <person name="Cho Y.I."/>
            <person name="Mamuad L."/>
        </authorList>
    </citation>
    <scope>NUCLEOTIDE SEQUENCE [LARGE SCALE GENOMIC DNA]</scope>
    <source>
        <strain evidence="3 4">KS1</strain>
    </source>
</reference>
<dbReference type="PANTHER" id="PTHR32305:SF15">
    <property type="entry name" value="PROTEIN RHSA-RELATED"/>
    <property type="match status" value="1"/>
</dbReference>
<evidence type="ECO:0000256" key="1">
    <source>
        <dbReference type="ARBA" id="ARBA00022737"/>
    </source>
</evidence>
<evidence type="ECO:0000313" key="3">
    <source>
        <dbReference type="EMBL" id="QOW61785.1"/>
    </source>
</evidence>
<accession>A0A7S6WR60</accession>
<evidence type="ECO:0000259" key="2">
    <source>
        <dbReference type="Pfam" id="PF25023"/>
    </source>
</evidence>
<organism evidence="3 4">
    <name type="scientific">Treponema pedis</name>
    <dbReference type="NCBI Taxonomy" id="409322"/>
    <lineage>
        <taxon>Bacteria</taxon>
        <taxon>Pseudomonadati</taxon>
        <taxon>Spirochaetota</taxon>
        <taxon>Spirochaetia</taxon>
        <taxon>Spirochaetales</taxon>
        <taxon>Treponemataceae</taxon>
        <taxon>Treponema</taxon>
    </lineage>
</organism>
<dbReference type="Gene3D" id="2.180.10.10">
    <property type="entry name" value="RHS repeat-associated core"/>
    <property type="match status" value="1"/>
</dbReference>
<protein>
    <submittedName>
        <fullName evidence="3">RHS domain-containing protein</fullName>
    </submittedName>
</protein>
<evidence type="ECO:0000313" key="4">
    <source>
        <dbReference type="Proteomes" id="UP000593915"/>
    </source>
</evidence>
<dbReference type="PANTHER" id="PTHR32305">
    <property type="match status" value="1"/>
</dbReference>
<name>A0A7S6WR60_9SPIR</name>
<gene>
    <name evidence="3" type="ORF">IFE08_05295</name>
</gene>
<dbReference type="InterPro" id="IPR056823">
    <property type="entry name" value="TEN-like_YD-shell"/>
</dbReference>
<dbReference type="Pfam" id="PF25023">
    <property type="entry name" value="TEN_YD-shell"/>
    <property type="match status" value="1"/>
</dbReference>
<dbReference type="NCBIfam" id="TIGR03696">
    <property type="entry name" value="Rhs_assc_core"/>
    <property type="match status" value="1"/>
</dbReference>
<dbReference type="EMBL" id="CP061839">
    <property type="protein sequence ID" value="QOW61785.1"/>
    <property type="molecule type" value="Genomic_DNA"/>
</dbReference>
<proteinExistence type="predicted"/>
<feature type="domain" description="Teneurin-like YD-shell" evidence="2">
    <location>
        <begin position="38"/>
        <end position="120"/>
    </location>
</feature>
<dbReference type="InterPro" id="IPR050708">
    <property type="entry name" value="T6SS_VgrG/RHS"/>
</dbReference>
<dbReference type="RefSeq" id="WP_194077312.1">
    <property type="nucleotide sequence ID" value="NZ_CP061839.1"/>
</dbReference>
<dbReference type="AlphaFoldDB" id="A0A7S6WR60"/>
<dbReference type="Proteomes" id="UP000593915">
    <property type="component" value="Chromosome"/>
</dbReference>
<dbReference type="InterPro" id="IPR022385">
    <property type="entry name" value="Rhs_assc_core"/>
</dbReference>